<dbReference type="EMBL" id="LR746277">
    <property type="protein sequence ID" value="CAA7407667.1"/>
    <property type="molecule type" value="Genomic_DNA"/>
</dbReference>
<reference evidence="1" key="1">
    <citation type="submission" date="2020-02" db="EMBL/GenBank/DDBJ databases">
        <authorList>
            <person name="Scholz U."/>
            <person name="Mascher M."/>
            <person name="Fiebig A."/>
        </authorList>
    </citation>
    <scope>NUCLEOTIDE SEQUENCE</scope>
</reference>
<protein>
    <submittedName>
        <fullName evidence="1">Uncharacterized protein</fullName>
    </submittedName>
</protein>
<dbReference type="PANTHER" id="PTHR36704">
    <property type="entry name" value="PROTEIN, PUTATIVE-RELATED"/>
    <property type="match status" value="1"/>
</dbReference>
<gene>
    <name evidence="1" type="ORF">SI8410_14018345</name>
</gene>
<evidence type="ECO:0000313" key="1">
    <source>
        <dbReference type="EMBL" id="CAA7407667.1"/>
    </source>
</evidence>
<dbReference type="OrthoDB" id="1928683at2759"/>
<organism evidence="1 2">
    <name type="scientific">Spirodela intermedia</name>
    <name type="common">Intermediate duckweed</name>
    <dbReference type="NCBI Taxonomy" id="51605"/>
    <lineage>
        <taxon>Eukaryota</taxon>
        <taxon>Viridiplantae</taxon>
        <taxon>Streptophyta</taxon>
        <taxon>Embryophyta</taxon>
        <taxon>Tracheophyta</taxon>
        <taxon>Spermatophyta</taxon>
        <taxon>Magnoliopsida</taxon>
        <taxon>Liliopsida</taxon>
        <taxon>Araceae</taxon>
        <taxon>Lemnoideae</taxon>
        <taxon>Spirodela</taxon>
    </lineage>
</organism>
<dbReference type="Proteomes" id="UP000663760">
    <property type="component" value="Chromosome 14"/>
</dbReference>
<proteinExistence type="predicted"/>
<dbReference type="AlphaFoldDB" id="A0A7I8LCB4"/>
<name>A0A7I8LCB4_SPIIN</name>
<keyword evidence="2" id="KW-1185">Reference proteome</keyword>
<accession>A0A7I8LCB4</accession>
<sequence>MSVLGRRLAGTEGAYFLRESKNAAGRLAAQNKKGTGNSKPSVGVIVGGAAAENLADVLPEVLRHSIPLRPEQDVVSSSLAEGCKWTLGNDVPASFPRQGGAMNPLREYVSLPQVTLGPKRWRLPDGESSILASTANELRRDRYPEPVDFEKLKAAAAGLSQIGKAFAIATTVVLGGATSVFVLTASKLHIQSTDDARARGRDLIQPAAEFFRERMAPFRTWAENNSTKWRSVGGDGPEEKEVIKQLSKTLGRRDF</sequence>
<evidence type="ECO:0000313" key="2">
    <source>
        <dbReference type="Proteomes" id="UP000663760"/>
    </source>
</evidence>
<dbReference type="PANTHER" id="PTHR36704:SF1">
    <property type="entry name" value="OS06G0239700 PROTEIN"/>
    <property type="match status" value="1"/>
</dbReference>